<evidence type="ECO:0000256" key="1">
    <source>
        <dbReference type="SAM" id="MobiDB-lite"/>
    </source>
</evidence>
<dbReference type="InterPro" id="IPR012347">
    <property type="entry name" value="Ferritin-like"/>
</dbReference>
<dbReference type="Gene3D" id="1.20.1260.10">
    <property type="match status" value="1"/>
</dbReference>
<protein>
    <submittedName>
        <fullName evidence="3">DUF305 domain-containing protein</fullName>
    </submittedName>
</protein>
<feature type="domain" description="DUF305" evidence="2">
    <location>
        <begin position="73"/>
        <end position="234"/>
    </location>
</feature>
<comment type="caution">
    <text evidence="3">The sequence shown here is derived from an EMBL/GenBank/DDBJ whole genome shotgun (WGS) entry which is preliminary data.</text>
</comment>
<sequence length="237" mass="25210">MTAHNTAHHPAPRRRLRRRMAIVSTVAAGGLLLAACGGDGMEGMDHGSGSSASATSTPTAGDDAAAGAFNDADVTFAQMMIPHHEQALEMSRLADGRASDAEVKTLVADIEKAQDPEIQTMKSWLKAWGKPESAQESMPGMDHGSGGMDHGSDGTDQGSGMPGMMSEQDMQKLQAAKGTEFDRMFAEMMIEHHEGAITMAEDEQKNGRDAAAKKLAADVVKTQSAEVEKFKKILDRL</sequence>
<dbReference type="EMBL" id="JAKEIP010000014">
    <property type="protein sequence ID" value="MCF1593209.1"/>
    <property type="molecule type" value="Genomic_DNA"/>
</dbReference>
<name>A0A9X1PVA0_STRM4</name>
<feature type="region of interest" description="Disordered" evidence="1">
    <location>
        <begin position="132"/>
        <end position="174"/>
    </location>
</feature>
<dbReference type="PANTHER" id="PTHR36933">
    <property type="entry name" value="SLL0788 PROTEIN"/>
    <property type="match status" value="1"/>
</dbReference>
<proteinExistence type="predicted"/>
<feature type="region of interest" description="Disordered" evidence="1">
    <location>
        <begin position="44"/>
        <end position="66"/>
    </location>
</feature>
<accession>A0A9X1PVA0</accession>
<feature type="compositionally biased region" description="Low complexity" evidence="1">
    <location>
        <begin position="47"/>
        <end position="66"/>
    </location>
</feature>
<evidence type="ECO:0000259" key="2">
    <source>
        <dbReference type="Pfam" id="PF03713"/>
    </source>
</evidence>
<dbReference type="RefSeq" id="WP_234761533.1">
    <property type="nucleotide sequence ID" value="NZ_JAKEIP010000014.1"/>
</dbReference>
<dbReference type="InterPro" id="IPR005183">
    <property type="entry name" value="DUF305_CopM-like"/>
</dbReference>
<reference evidence="3" key="1">
    <citation type="submission" date="2022-01" db="EMBL/GenBank/DDBJ databases">
        <title>Draft Genome Sequences of Seven Type Strains of the Genus Streptomyces.</title>
        <authorList>
            <person name="Aziz S."/>
            <person name="Coretto E."/>
            <person name="Chronakova A."/>
            <person name="Sproer C."/>
            <person name="Huber K."/>
            <person name="Nouioui I."/>
            <person name="Gross H."/>
        </authorList>
    </citation>
    <scope>NUCLEOTIDE SEQUENCE</scope>
    <source>
        <strain evidence="3">DSM 103493</strain>
    </source>
</reference>
<organism evidence="3 4">
    <name type="scientific">Streptomyces muensis</name>
    <dbReference type="NCBI Taxonomy" id="1077944"/>
    <lineage>
        <taxon>Bacteria</taxon>
        <taxon>Bacillati</taxon>
        <taxon>Actinomycetota</taxon>
        <taxon>Actinomycetes</taxon>
        <taxon>Kitasatosporales</taxon>
        <taxon>Streptomycetaceae</taxon>
        <taxon>Streptomyces</taxon>
    </lineage>
</organism>
<dbReference type="AlphaFoldDB" id="A0A9X1PVA0"/>
<keyword evidence="4" id="KW-1185">Reference proteome</keyword>
<dbReference type="Proteomes" id="UP001139384">
    <property type="component" value="Unassembled WGS sequence"/>
</dbReference>
<gene>
    <name evidence="3" type="ORF">L0P92_06410</name>
</gene>
<evidence type="ECO:0000313" key="4">
    <source>
        <dbReference type="Proteomes" id="UP001139384"/>
    </source>
</evidence>
<dbReference type="Pfam" id="PF03713">
    <property type="entry name" value="DUF305"/>
    <property type="match status" value="1"/>
</dbReference>
<dbReference type="PANTHER" id="PTHR36933:SF1">
    <property type="entry name" value="SLL0788 PROTEIN"/>
    <property type="match status" value="1"/>
</dbReference>
<evidence type="ECO:0000313" key="3">
    <source>
        <dbReference type="EMBL" id="MCF1593209.1"/>
    </source>
</evidence>